<gene>
    <name evidence="1" type="ORF">NA57DRAFT_71686</name>
</gene>
<keyword evidence="2" id="KW-1185">Reference proteome</keyword>
<evidence type="ECO:0000313" key="2">
    <source>
        <dbReference type="Proteomes" id="UP000799772"/>
    </source>
</evidence>
<proteinExistence type="predicted"/>
<dbReference type="OrthoDB" id="2426273at2759"/>
<reference evidence="1" key="1">
    <citation type="journal article" date="2020" name="Stud. Mycol.">
        <title>101 Dothideomycetes genomes: a test case for predicting lifestyles and emergence of pathogens.</title>
        <authorList>
            <person name="Haridas S."/>
            <person name="Albert R."/>
            <person name="Binder M."/>
            <person name="Bloem J."/>
            <person name="Labutti K."/>
            <person name="Salamov A."/>
            <person name="Andreopoulos B."/>
            <person name="Baker S."/>
            <person name="Barry K."/>
            <person name="Bills G."/>
            <person name="Bluhm B."/>
            <person name="Cannon C."/>
            <person name="Castanera R."/>
            <person name="Culley D."/>
            <person name="Daum C."/>
            <person name="Ezra D."/>
            <person name="Gonzalez J."/>
            <person name="Henrissat B."/>
            <person name="Kuo A."/>
            <person name="Liang C."/>
            <person name="Lipzen A."/>
            <person name="Lutzoni F."/>
            <person name="Magnuson J."/>
            <person name="Mondo S."/>
            <person name="Nolan M."/>
            <person name="Ohm R."/>
            <person name="Pangilinan J."/>
            <person name="Park H.-J."/>
            <person name="Ramirez L."/>
            <person name="Alfaro M."/>
            <person name="Sun H."/>
            <person name="Tritt A."/>
            <person name="Yoshinaga Y."/>
            <person name="Zwiers L.-H."/>
            <person name="Turgeon B."/>
            <person name="Goodwin S."/>
            <person name="Spatafora J."/>
            <person name="Crous P."/>
            <person name="Grigoriev I."/>
        </authorList>
    </citation>
    <scope>NUCLEOTIDE SEQUENCE</scope>
    <source>
        <strain evidence="1">CBS 133067</strain>
    </source>
</reference>
<dbReference type="EMBL" id="ML978122">
    <property type="protein sequence ID" value="KAF2102699.1"/>
    <property type="molecule type" value="Genomic_DNA"/>
</dbReference>
<dbReference type="AlphaFoldDB" id="A0A9P4MEK7"/>
<evidence type="ECO:0008006" key="3">
    <source>
        <dbReference type="Google" id="ProtNLM"/>
    </source>
</evidence>
<sequence>MDALRPCLPTHLSERVRQILRDHYSDKSRSKTPFLSCHGTANSSGIRGVYHADVTTRTQARQARAKQICQQYHSAACDSDDHVTRLDVKISGLLTCAFPKYKPDIFPDYHSDTEDNIVNLACDILSRLPPIPLPLGNVTSSSLLAVISAQYLLYPDTPAEWGNLKVVPHFSTPVILLALLISAARTCHKQWEMFGLEPLREIANTFIELLEVSTSLSSNVSYTAEAEAWLIVRSLLWVSWQRYTMLFRWYILGLHLQEGFDSQKDVAFSLRQYYDIGDTLNEIDQDWGIAEDEVPQYVCKWAFRLLRSDRSAACQDFRRLLAILDEAFPGRRPRCILNSTTVHLQCDGLSVDNCQRFKGLTIIDQSAHADGYGRSLCRRLYWDEKSYRSVNGARAVCIEEFPAGDRLAYCSASRQTLAISHVWSHGQGGRPETNGTGLNNCLHRRYCRIARRLGCTSYWMDTACIPEDHQLRREAISCINEVFAKSMVMLICDRDLMELEVEHGPNEVSTYERIIAVMLVCDWNVRAWTLLESMRGRRHIHVLCKDEAVVSVQKALEVVHQRGNVDLATLVLTSQHMLPWLDRVKIVDYYDPDNSPLDISEATLLLVNRHASRPGDDVVIWTLLVGPEPFFDLIDFWRDSWTKGLEVRTGFLMSDIPRLQDVPGLRWAPSQPRLGNSTRTFPSSRAPQHRVSASYEQVFDGIGSRYGRILRGGAFAAVWQIHKFVPWDTDIDLDTGLSKTQRVLKDIATQYTLGNTRALILRPASHFPLSEDQVILYKGSGGGPLVAVVSNHREHAWRWQGLYEWPLDVELPNFYEQYLRIV</sequence>
<evidence type="ECO:0000313" key="1">
    <source>
        <dbReference type="EMBL" id="KAF2102699.1"/>
    </source>
</evidence>
<dbReference type="PANTHER" id="PTHR39596">
    <property type="match status" value="1"/>
</dbReference>
<name>A0A9P4MEK7_9PEZI</name>
<comment type="caution">
    <text evidence="1">The sequence shown here is derived from an EMBL/GenBank/DDBJ whole genome shotgun (WGS) entry which is preliminary data.</text>
</comment>
<organism evidence="1 2">
    <name type="scientific">Rhizodiscina lignyota</name>
    <dbReference type="NCBI Taxonomy" id="1504668"/>
    <lineage>
        <taxon>Eukaryota</taxon>
        <taxon>Fungi</taxon>
        <taxon>Dikarya</taxon>
        <taxon>Ascomycota</taxon>
        <taxon>Pezizomycotina</taxon>
        <taxon>Dothideomycetes</taxon>
        <taxon>Pleosporomycetidae</taxon>
        <taxon>Aulographales</taxon>
        <taxon>Rhizodiscinaceae</taxon>
        <taxon>Rhizodiscina</taxon>
    </lineage>
</organism>
<accession>A0A9P4MEK7</accession>
<dbReference type="Proteomes" id="UP000799772">
    <property type="component" value="Unassembled WGS sequence"/>
</dbReference>
<protein>
    <recommendedName>
        <fullName evidence="3">Heterokaryon incompatibility domain-containing protein</fullName>
    </recommendedName>
</protein>
<dbReference type="PANTHER" id="PTHR39596:SF4">
    <property type="entry name" value="HET DOMAIN PROTEIN (AFU_ORTHOLOGUE AFUA_3G03140)-RELATED"/>
    <property type="match status" value="1"/>
</dbReference>